<dbReference type="InterPro" id="IPR036249">
    <property type="entry name" value="Thioredoxin-like_sf"/>
</dbReference>
<reference evidence="2 3" key="1">
    <citation type="submission" date="2013-11" db="EMBL/GenBank/DDBJ databases">
        <title>Genomic analysis of Pelistega sp. HM-7.</title>
        <authorList>
            <person name="Kumbhare S.V."/>
            <person name="Shetty S.A."/>
            <person name="Sharma O."/>
            <person name="Dhotre D.P."/>
        </authorList>
    </citation>
    <scope>NUCLEOTIDE SEQUENCE [LARGE SCALE GENOMIC DNA]</scope>
    <source>
        <strain evidence="2 3">HM-7</strain>
    </source>
</reference>
<dbReference type="OrthoDB" id="8379100at2"/>
<dbReference type="InterPro" id="IPR013766">
    <property type="entry name" value="Thioredoxin_domain"/>
</dbReference>
<organism evidence="2 3">
    <name type="scientific">Pelistega indica</name>
    <dbReference type="NCBI Taxonomy" id="1414851"/>
    <lineage>
        <taxon>Bacteria</taxon>
        <taxon>Pseudomonadati</taxon>
        <taxon>Pseudomonadota</taxon>
        <taxon>Betaproteobacteria</taxon>
        <taxon>Burkholderiales</taxon>
        <taxon>Alcaligenaceae</taxon>
        <taxon>Pelistega</taxon>
    </lineage>
</organism>
<dbReference type="AlphaFoldDB" id="V8G3Q3"/>
<evidence type="ECO:0000313" key="2">
    <source>
        <dbReference type="EMBL" id="ETD71159.1"/>
    </source>
</evidence>
<protein>
    <submittedName>
        <fullName evidence="2">Thioredoxin</fullName>
    </submittedName>
</protein>
<comment type="caution">
    <text evidence="2">The sequence shown here is derived from an EMBL/GenBank/DDBJ whole genome shotgun (WGS) entry which is preliminary data.</text>
</comment>
<dbReference type="EMBL" id="AYSV01000085">
    <property type="protein sequence ID" value="ETD71159.1"/>
    <property type="molecule type" value="Genomic_DNA"/>
</dbReference>
<dbReference type="SUPFAM" id="SSF52833">
    <property type="entry name" value="Thioredoxin-like"/>
    <property type="match status" value="1"/>
</dbReference>
<dbReference type="Gene3D" id="3.40.30.10">
    <property type="entry name" value="Glutaredoxin"/>
    <property type="match status" value="1"/>
</dbReference>
<dbReference type="Proteomes" id="UP000018766">
    <property type="component" value="Unassembled WGS sequence"/>
</dbReference>
<evidence type="ECO:0000313" key="3">
    <source>
        <dbReference type="Proteomes" id="UP000018766"/>
    </source>
</evidence>
<accession>V8G3Q3</accession>
<dbReference type="RefSeq" id="WP_023951091.1">
    <property type="nucleotide sequence ID" value="NZ_AYSV01000085.1"/>
</dbReference>
<gene>
    <name evidence="2" type="ORF">V757_06880</name>
</gene>
<evidence type="ECO:0000259" key="1">
    <source>
        <dbReference type="Pfam" id="PF00085"/>
    </source>
</evidence>
<sequence>MSKSNREDCLTSETFFQTFAMKKANSETLDQLLLQEKEQLVCLFLWGDNCYNCNVFKQSALTMPSDIKALPIRWLEANVYEDVALGRRFALHGIPTFIFFYQQKKLGKVSGWHGLAYFQEVIQTIQKKFKITLEKELPSLI</sequence>
<dbReference type="CDD" id="cd02947">
    <property type="entry name" value="TRX_family"/>
    <property type="match status" value="1"/>
</dbReference>
<proteinExistence type="predicted"/>
<keyword evidence="3" id="KW-1185">Reference proteome</keyword>
<dbReference type="Pfam" id="PF00085">
    <property type="entry name" value="Thioredoxin"/>
    <property type="match status" value="1"/>
</dbReference>
<name>V8G3Q3_9BURK</name>
<feature type="domain" description="Thioredoxin" evidence="1">
    <location>
        <begin position="22"/>
        <end position="122"/>
    </location>
</feature>